<dbReference type="AlphaFoldDB" id="A0A511RH50"/>
<reference evidence="7 8" key="1">
    <citation type="submission" date="2019-07" db="EMBL/GenBank/DDBJ databases">
        <title>Whole genome shotgun sequence of Oceanithermus desulfurans NBRC 100063.</title>
        <authorList>
            <person name="Hosoyama A."/>
            <person name="Uohara A."/>
            <person name="Ohji S."/>
            <person name="Ichikawa N."/>
        </authorList>
    </citation>
    <scope>NUCLEOTIDE SEQUENCE [LARGE SCALE GENOMIC DNA]</scope>
    <source>
        <strain evidence="7 8">NBRC 100063</strain>
    </source>
</reference>
<comment type="caution">
    <text evidence="7">The sequence shown here is derived from an EMBL/GenBank/DDBJ whole genome shotgun (WGS) entry which is preliminary data.</text>
</comment>
<dbReference type="Pfam" id="PF01783">
    <property type="entry name" value="Ribosomal_L32p"/>
    <property type="match status" value="1"/>
</dbReference>
<evidence type="ECO:0000313" key="7">
    <source>
        <dbReference type="EMBL" id="GEM88973.1"/>
    </source>
</evidence>
<keyword evidence="3 5" id="KW-0687">Ribonucleoprotein</keyword>
<dbReference type="PANTHER" id="PTHR35534">
    <property type="entry name" value="50S RIBOSOMAL PROTEIN L32"/>
    <property type="match status" value="1"/>
</dbReference>
<evidence type="ECO:0000256" key="1">
    <source>
        <dbReference type="ARBA" id="ARBA00008560"/>
    </source>
</evidence>
<dbReference type="NCBIfam" id="TIGR01031">
    <property type="entry name" value="rpmF_bact"/>
    <property type="match status" value="1"/>
</dbReference>
<evidence type="ECO:0000256" key="6">
    <source>
        <dbReference type="SAM" id="MobiDB-lite"/>
    </source>
</evidence>
<evidence type="ECO:0000256" key="2">
    <source>
        <dbReference type="ARBA" id="ARBA00022980"/>
    </source>
</evidence>
<dbReference type="InterPro" id="IPR002677">
    <property type="entry name" value="Ribosomal_bL32"/>
</dbReference>
<dbReference type="EMBL" id="BJXN01000002">
    <property type="protein sequence ID" value="GEM88973.1"/>
    <property type="molecule type" value="Genomic_DNA"/>
</dbReference>
<dbReference type="Gene3D" id="1.20.5.640">
    <property type="entry name" value="Single helix bin"/>
    <property type="match status" value="1"/>
</dbReference>
<comment type="similarity">
    <text evidence="1 5">Belongs to the bacterial ribosomal protein bL32 family.</text>
</comment>
<protein>
    <recommendedName>
        <fullName evidence="4 5">Large ribosomal subunit protein bL32</fullName>
    </recommendedName>
</protein>
<dbReference type="InterPro" id="IPR044957">
    <property type="entry name" value="Ribosomal_bL32_bact"/>
</dbReference>
<dbReference type="GO" id="GO:0006412">
    <property type="term" value="P:translation"/>
    <property type="evidence" value="ECO:0007669"/>
    <property type="project" value="UniProtKB-UniRule"/>
</dbReference>
<dbReference type="PANTHER" id="PTHR35534:SF1">
    <property type="entry name" value="LARGE RIBOSOMAL SUBUNIT PROTEIN BL32"/>
    <property type="match status" value="1"/>
</dbReference>
<dbReference type="SUPFAM" id="SSF57829">
    <property type="entry name" value="Zn-binding ribosomal proteins"/>
    <property type="match status" value="1"/>
</dbReference>
<dbReference type="GO" id="GO:0015934">
    <property type="term" value="C:large ribosomal subunit"/>
    <property type="evidence" value="ECO:0007669"/>
    <property type="project" value="InterPro"/>
</dbReference>
<evidence type="ECO:0000256" key="3">
    <source>
        <dbReference type="ARBA" id="ARBA00023274"/>
    </source>
</evidence>
<organism evidence="7 8">
    <name type="scientific">Oceanithermus desulfurans NBRC 100063</name>
    <dbReference type="NCBI Taxonomy" id="1227550"/>
    <lineage>
        <taxon>Bacteria</taxon>
        <taxon>Thermotogati</taxon>
        <taxon>Deinococcota</taxon>
        <taxon>Deinococci</taxon>
        <taxon>Thermales</taxon>
        <taxon>Thermaceae</taxon>
        <taxon>Oceanithermus</taxon>
    </lineage>
</organism>
<gene>
    <name evidence="5 7" type="primary">rpmF</name>
    <name evidence="7" type="ORF">ODE01S_04070</name>
</gene>
<evidence type="ECO:0000313" key="8">
    <source>
        <dbReference type="Proteomes" id="UP000321827"/>
    </source>
</evidence>
<proteinExistence type="inferred from homology"/>
<name>A0A511RH50_9DEIN</name>
<sequence length="65" mass="7056">MAKHPVPKKKTSKARKGARRSHHALSAPTLVTCPQCHAKKPPHTVCPECGYYDGRPVLDLGTPEA</sequence>
<dbReference type="OrthoDB" id="9812874at2"/>
<evidence type="ECO:0000256" key="4">
    <source>
        <dbReference type="ARBA" id="ARBA00035178"/>
    </source>
</evidence>
<accession>A0A511RH50</accession>
<feature type="compositionally biased region" description="Basic residues" evidence="6">
    <location>
        <begin position="1"/>
        <end position="23"/>
    </location>
</feature>
<dbReference type="InterPro" id="IPR011332">
    <property type="entry name" value="Ribosomal_zn-bd"/>
</dbReference>
<dbReference type="GO" id="GO:0003735">
    <property type="term" value="F:structural constituent of ribosome"/>
    <property type="evidence" value="ECO:0007669"/>
    <property type="project" value="InterPro"/>
</dbReference>
<dbReference type="HAMAP" id="MF_00340">
    <property type="entry name" value="Ribosomal_bL32"/>
    <property type="match status" value="1"/>
</dbReference>
<dbReference type="RefSeq" id="WP_147145302.1">
    <property type="nucleotide sequence ID" value="NZ_BJXN01000002.1"/>
</dbReference>
<feature type="region of interest" description="Disordered" evidence="6">
    <location>
        <begin position="1"/>
        <end position="30"/>
    </location>
</feature>
<evidence type="ECO:0000256" key="5">
    <source>
        <dbReference type="HAMAP-Rule" id="MF_00340"/>
    </source>
</evidence>
<keyword evidence="2 5" id="KW-0689">Ribosomal protein</keyword>
<dbReference type="Proteomes" id="UP000321827">
    <property type="component" value="Unassembled WGS sequence"/>
</dbReference>